<sequence length="812" mass="90423">MPAPSKSAASRTLKGVPSDASSPSAAAARGQKRQKRAGANPPVTQDPAHVWENDLNIEEVFADATGAARIEKIFQIFGDPKDEYVDVPWFQQDSRPTLISDQLNRPLQQSTVRDYERRIFESGLAVDCRLPWLRWSNGPRQQNYPLLALSFNHRREAFYNAFEKDPNHPMVQQSLKQGLRRCRILHKATPNYIVNWLCSEHNKHHSGSGETALGVMAEAMKVEAAWKRKCAADAITTHHENYQKMYDAFVRRESELFADSVQYFSEAKALARTLESYDAQAAFQEWYLAHGDFLNSSTTPFVCISAMNQMAVLIVKCMRNFHSKSDLKVVLIEALKFCVPSIGTGAHRQIPSPFLAPAARAAMANVTIPMGESVTFKRLLKKKEQKAEDEAIKRKLTTGASIGNGDGEEFEENTAEQKGEEQSQDDGGEGSSDDHGVHGAAASMCGKPNVDAAINALKADKEKERSRKVLKQITKDKNKNKKPKSAAAVAKERAQQEAKPTLELDECDDFKPTISNRSSPQDSRVKTALDDFLCSIRFARMNLPVKIPDDEASRSKHFLVSLFLELAWTSSVAVNGKIFKTYSSFRDECQKVFVAAHQRIQIGKESFDPLHLAKNLMSMVNTPVALDATDGGDEEGMLSFIKNFDAVADVRAFLEGQLHLPPSMHDQFAIFRKALGTRFKQFGDLKTFRDQLAYFFEVFSEAKVIPANWVVFATSTAFLYKAAGKFVEETGKLFQSEEQLGHFCSMRAKYILMGLKDLVQMKQMKCSDDSQKSIVLLAAAVDSPACSPADDKGSDMQLIGALSGFDGVLWQH</sequence>
<feature type="region of interest" description="Disordered" evidence="1">
    <location>
        <begin position="389"/>
        <end position="444"/>
    </location>
</feature>
<evidence type="ECO:0000313" key="2">
    <source>
        <dbReference type="EMBL" id="CAI3984989.1"/>
    </source>
</evidence>
<comment type="caution">
    <text evidence="2">The sequence shown here is derived from an EMBL/GenBank/DDBJ whole genome shotgun (WGS) entry which is preliminary data.</text>
</comment>
<feature type="compositionally biased region" description="Basic and acidic residues" evidence="1">
    <location>
        <begin position="490"/>
        <end position="502"/>
    </location>
</feature>
<organism evidence="2">
    <name type="scientific">Cladocopium goreaui</name>
    <dbReference type="NCBI Taxonomy" id="2562237"/>
    <lineage>
        <taxon>Eukaryota</taxon>
        <taxon>Sar</taxon>
        <taxon>Alveolata</taxon>
        <taxon>Dinophyceae</taxon>
        <taxon>Suessiales</taxon>
        <taxon>Symbiodiniaceae</taxon>
        <taxon>Cladocopium</taxon>
    </lineage>
</organism>
<evidence type="ECO:0000256" key="1">
    <source>
        <dbReference type="SAM" id="MobiDB-lite"/>
    </source>
</evidence>
<gene>
    <name evidence="2" type="ORF">C1SCF055_LOCUS12480</name>
</gene>
<feature type="region of interest" description="Disordered" evidence="1">
    <location>
        <begin position="1"/>
        <end position="49"/>
    </location>
</feature>
<dbReference type="OrthoDB" id="419475at2759"/>
<accession>A0A9P1C4P3</accession>
<dbReference type="Proteomes" id="UP001152797">
    <property type="component" value="Unassembled WGS sequence"/>
</dbReference>
<reference evidence="2" key="1">
    <citation type="submission" date="2022-10" db="EMBL/GenBank/DDBJ databases">
        <authorList>
            <person name="Chen Y."/>
            <person name="Dougan E. K."/>
            <person name="Chan C."/>
            <person name="Rhodes N."/>
            <person name="Thang M."/>
        </authorList>
    </citation>
    <scope>NUCLEOTIDE SEQUENCE</scope>
</reference>
<dbReference type="EMBL" id="CAMXCT010000943">
    <property type="protein sequence ID" value="CAI3984989.1"/>
    <property type="molecule type" value="Genomic_DNA"/>
</dbReference>
<dbReference type="EMBL" id="CAMXCT030000943">
    <property type="protein sequence ID" value="CAL4772301.1"/>
    <property type="molecule type" value="Genomic_DNA"/>
</dbReference>
<dbReference type="AlphaFoldDB" id="A0A9P1C4P3"/>
<feature type="compositionally biased region" description="Basic and acidic residues" evidence="1">
    <location>
        <begin position="458"/>
        <end position="477"/>
    </location>
</feature>
<proteinExistence type="predicted"/>
<evidence type="ECO:0000313" key="3">
    <source>
        <dbReference type="EMBL" id="CAL1138364.1"/>
    </source>
</evidence>
<name>A0A9P1C4P3_9DINO</name>
<feature type="compositionally biased region" description="Low complexity" evidence="1">
    <location>
        <begin position="17"/>
        <end position="29"/>
    </location>
</feature>
<evidence type="ECO:0000313" key="4">
    <source>
        <dbReference type="Proteomes" id="UP001152797"/>
    </source>
</evidence>
<reference evidence="3" key="2">
    <citation type="submission" date="2024-04" db="EMBL/GenBank/DDBJ databases">
        <authorList>
            <person name="Chen Y."/>
            <person name="Shah S."/>
            <person name="Dougan E. K."/>
            <person name="Thang M."/>
            <person name="Chan C."/>
        </authorList>
    </citation>
    <scope>NUCLEOTIDE SEQUENCE [LARGE SCALE GENOMIC DNA]</scope>
</reference>
<protein>
    <submittedName>
        <fullName evidence="2">Uncharacterized protein</fullName>
    </submittedName>
</protein>
<keyword evidence="4" id="KW-1185">Reference proteome</keyword>
<dbReference type="EMBL" id="CAMXCT020000943">
    <property type="protein sequence ID" value="CAL1138364.1"/>
    <property type="molecule type" value="Genomic_DNA"/>
</dbReference>
<feature type="region of interest" description="Disordered" evidence="1">
    <location>
        <begin position="458"/>
        <end position="502"/>
    </location>
</feature>